<dbReference type="AlphaFoldDB" id="A0A553RJN6"/>
<evidence type="ECO:0000313" key="1">
    <source>
        <dbReference type="EMBL" id="TRZ02386.1"/>
    </source>
</evidence>
<protein>
    <submittedName>
        <fullName evidence="1">Uncharacterized protein</fullName>
    </submittedName>
</protein>
<proteinExistence type="predicted"/>
<feature type="non-terminal residue" evidence="1">
    <location>
        <position position="1"/>
    </location>
</feature>
<comment type="caution">
    <text evidence="1">The sequence shown here is derived from an EMBL/GenBank/DDBJ whole genome shotgun (WGS) entry which is preliminary data.</text>
</comment>
<gene>
    <name evidence="1" type="ORF">DNTS_003245</name>
</gene>
<sequence>DEATELVVYVLHSLSNKRETHMMGTDDDPDTPQGLRFPMSFLPALQQLLSSDAIPAEELQLQHTEIHTLLLALWSEGLLRVCPPHTD</sequence>
<reference evidence="1 2" key="1">
    <citation type="journal article" date="2019" name="Sci. Data">
        <title>Hybrid genome assembly and annotation of Danionella translucida.</title>
        <authorList>
            <person name="Kadobianskyi M."/>
            <person name="Schulze L."/>
            <person name="Schuelke M."/>
            <person name="Judkewitz B."/>
        </authorList>
    </citation>
    <scope>NUCLEOTIDE SEQUENCE [LARGE SCALE GENOMIC DNA]</scope>
    <source>
        <strain evidence="1 2">Bolton</strain>
    </source>
</reference>
<dbReference type="EMBL" id="SRMA01023965">
    <property type="protein sequence ID" value="TRZ02386.1"/>
    <property type="molecule type" value="Genomic_DNA"/>
</dbReference>
<dbReference type="Proteomes" id="UP000316079">
    <property type="component" value="Unassembled WGS sequence"/>
</dbReference>
<organism evidence="1 2">
    <name type="scientific">Danionella cerebrum</name>
    <dbReference type="NCBI Taxonomy" id="2873325"/>
    <lineage>
        <taxon>Eukaryota</taxon>
        <taxon>Metazoa</taxon>
        <taxon>Chordata</taxon>
        <taxon>Craniata</taxon>
        <taxon>Vertebrata</taxon>
        <taxon>Euteleostomi</taxon>
        <taxon>Actinopterygii</taxon>
        <taxon>Neopterygii</taxon>
        <taxon>Teleostei</taxon>
        <taxon>Ostariophysi</taxon>
        <taxon>Cypriniformes</taxon>
        <taxon>Danionidae</taxon>
        <taxon>Danioninae</taxon>
        <taxon>Danionella</taxon>
    </lineage>
</organism>
<dbReference type="STRING" id="623744.A0A553RJN6"/>
<dbReference type="Gene3D" id="3.90.930.40">
    <property type="match status" value="1"/>
</dbReference>
<evidence type="ECO:0000313" key="2">
    <source>
        <dbReference type="Proteomes" id="UP000316079"/>
    </source>
</evidence>
<dbReference type="OrthoDB" id="425950at2759"/>
<keyword evidence="2" id="KW-1185">Reference proteome</keyword>
<accession>A0A553RJN6</accession>
<name>A0A553RJN6_9TELE</name>